<name>A0AAN9S1H8_PSOTE</name>
<evidence type="ECO:0000313" key="1">
    <source>
        <dbReference type="EMBL" id="KAK7386921.1"/>
    </source>
</evidence>
<comment type="caution">
    <text evidence="1">The sequence shown here is derived from an EMBL/GenBank/DDBJ whole genome shotgun (WGS) entry which is preliminary data.</text>
</comment>
<organism evidence="1 2">
    <name type="scientific">Psophocarpus tetragonolobus</name>
    <name type="common">Winged bean</name>
    <name type="synonym">Dolichos tetragonolobus</name>
    <dbReference type="NCBI Taxonomy" id="3891"/>
    <lineage>
        <taxon>Eukaryota</taxon>
        <taxon>Viridiplantae</taxon>
        <taxon>Streptophyta</taxon>
        <taxon>Embryophyta</taxon>
        <taxon>Tracheophyta</taxon>
        <taxon>Spermatophyta</taxon>
        <taxon>Magnoliopsida</taxon>
        <taxon>eudicotyledons</taxon>
        <taxon>Gunneridae</taxon>
        <taxon>Pentapetalae</taxon>
        <taxon>rosids</taxon>
        <taxon>fabids</taxon>
        <taxon>Fabales</taxon>
        <taxon>Fabaceae</taxon>
        <taxon>Papilionoideae</taxon>
        <taxon>50 kb inversion clade</taxon>
        <taxon>NPAAA clade</taxon>
        <taxon>indigoferoid/millettioid clade</taxon>
        <taxon>Phaseoleae</taxon>
        <taxon>Psophocarpus</taxon>
    </lineage>
</organism>
<dbReference type="AlphaFoldDB" id="A0AAN9S1H8"/>
<evidence type="ECO:0000313" key="2">
    <source>
        <dbReference type="Proteomes" id="UP001386955"/>
    </source>
</evidence>
<reference evidence="1 2" key="1">
    <citation type="submission" date="2024-01" db="EMBL/GenBank/DDBJ databases">
        <title>The genomes of 5 underutilized Papilionoideae crops provide insights into root nodulation and disease resistanc.</title>
        <authorList>
            <person name="Jiang F."/>
        </authorList>
    </citation>
    <scope>NUCLEOTIDE SEQUENCE [LARGE SCALE GENOMIC DNA]</scope>
    <source>
        <strain evidence="1">DUOXIRENSHENG_FW03</strain>
        <tissue evidence="1">Leaves</tissue>
    </source>
</reference>
<protein>
    <submittedName>
        <fullName evidence="1">Uncharacterized protein</fullName>
    </submittedName>
</protein>
<dbReference type="Proteomes" id="UP001386955">
    <property type="component" value="Unassembled WGS sequence"/>
</dbReference>
<accession>A0AAN9S1H8</accession>
<dbReference type="EMBL" id="JAYMYS010000007">
    <property type="protein sequence ID" value="KAK7386921.1"/>
    <property type="molecule type" value="Genomic_DNA"/>
</dbReference>
<sequence>MSIPVELPRMSTLLAVRTRGSLAISSTSRRSETNARSKRLERMMNMSSMRPNLGVSQFGLKTVSLCGFNGWEREGVLWEKADRGKEEKDGD</sequence>
<keyword evidence="2" id="KW-1185">Reference proteome</keyword>
<gene>
    <name evidence="1" type="ORF">VNO78_27296</name>
</gene>
<proteinExistence type="predicted"/>